<dbReference type="Proteomes" id="UP000774326">
    <property type="component" value="Unassembled WGS sequence"/>
</dbReference>
<feature type="domain" description="PIN" evidence="7">
    <location>
        <begin position="136"/>
        <end position="265"/>
    </location>
</feature>
<comment type="similarity">
    <text evidence="4">Belongs to the SWT1 family.</text>
</comment>
<dbReference type="InterPro" id="IPR002716">
    <property type="entry name" value="PIN_dom"/>
</dbReference>
<evidence type="ECO:0000256" key="4">
    <source>
        <dbReference type="ARBA" id="ARBA00060839"/>
    </source>
</evidence>
<evidence type="ECO:0000259" key="7">
    <source>
        <dbReference type="SMART" id="SM00670"/>
    </source>
</evidence>
<dbReference type="PANTHER" id="PTHR16161:SF0">
    <property type="entry name" value="TRANSCRIPTIONAL PROTEIN SWT1"/>
    <property type="match status" value="1"/>
</dbReference>
<dbReference type="GO" id="GO:0005634">
    <property type="term" value="C:nucleus"/>
    <property type="evidence" value="ECO:0007669"/>
    <property type="project" value="UniProtKB-SubCell"/>
</dbReference>
<evidence type="ECO:0000256" key="1">
    <source>
        <dbReference type="ARBA" id="ARBA00004123"/>
    </source>
</evidence>
<reference evidence="8" key="1">
    <citation type="journal article" date="2021" name="Open Biol.">
        <title>Shared evolutionary footprints suggest mitochondrial oxidative damage underlies multiple complex I losses in fungi.</title>
        <authorList>
            <person name="Schikora-Tamarit M.A."/>
            <person name="Marcet-Houben M."/>
            <person name="Nosek J."/>
            <person name="Gabaldon T."/>
        </authorList>
    </citation>
    <scope>NUCLEOTIDE SEQUENCE</scope>
    <source>
        <strain evidence="8">CBS2887</strain>
    </source>
</reference>
<dbReference type="InterPro" id="IPR052626">
    <property type="entry name" value="SWT1_Regulator"/>
</dbReference>
<evidence type="ECO:0000256" key="6">
    <source>
        <dbReference type="SAM" id="MobiDB-lite"/>
    </source>
</evidence>
<dbReference type="SMART" id="SM00670">
    <property type="entry name" value="PINc"/>
    <property type="match status" value="1"/>
</dbReference>
<dbReference type="InterPro" id="IPR049014">
    <property type="entry name" value="SWT1_C"/>
</dbReference>
<dbReference type="GO" id="GO:0004540">
    <property type="term" value="F:RNA nuclease activity"/>
    <property type="evidence" value="ECO:0007669"/>
    <property type="project" value="UniProtKB-ARBA"/>
</dbReference>
<name>A0A9P8QBM3_WICPI</name>
<dbReference type="SUPFAM" id="SSF88723">
    <property type="entry name" value="PIN domain-like"/>
    <property type="match status" value="1"/>
</dbReference>
<protein>
    <recommendedName>
        <fullName evidence="5">Transcriptional protein SWT1</fullName>
    </recommendedName>
</protein>
<dbReference type="AlphaFoldDB" id="A0A9P8QBM3"/>
<dbReference type="PANTHER" id="PTHR16161">
    <property type="entry name" value="TRANSCRIPTIONAL PROTEIN SWT1"/>
    <property type="match status" value="1"/>
</dbReference>
<accession>A0A9P8QBM3</accession>
<proteinExistence type="inferred from homology"/>
<evidence type="ECO:0000256" key="2">
    <source>
        <dbReference type="ARBA" id="ARBA00023163"/>
    </source>
</evidence>
<dbReference type="Pfam" id="PF21693">
    <property type="entry name" value="SWT1_3rd"/>
    <property type="match status" value="1"/>
</dbReference>
<comment type="subcellular location">
    <subcellularLocation>
        <location evidence="1">Nucleus</location>
    </subcellularLocation>
</comment>
<dbReference type="Gene3D" id="3.40.50.1010">
    <property type="entry name" value="5'-nuclease"/>
    <property type="match status" value="1"/>
</dbReference>
<sequence>MGELASKYSSLGLSKEDQKKVITTARPGGNKKRVVSYKLTVRVNEAQQSDLNNSSTSSSTSISNSRDRYDVDGDIPMIGMDDEEDVEMVTEFVTKTREDETEWSRIDSTKATEMLNNLARDTSSPSSSVNEPSDMSHLVLDTNFMISHLDIVDSLSKLHLTYNHKIIIPSTVIKELDGLKGSNKISTEDGNFEGKTIGLLARWANDWIYRQLASSNPSVRAQKLYECVDRSTQKDDSILDCCLYFKLKEKVSTVVLLSNDKNLCMKALGNEILTVSYRKDMSAELISETICKQNQETNLSSSNTTRPVTPLPQNHTSETYNPSLDDEIMSEYHHVNHQNNDTSMMDEDIDIEIEQDPAPAPQKPSHLVTVETLPQAVKLITPEITKVVIGAIEHCMCEEYGEDLDLIMGYDPSKIINLHGASEVLIQYYVSVFTEYFKKSAYQFRPFDQVKGRKLPKYTEIFENDEVLDVVKFVKYWCEVLRCLYFKRDKRQNEALEKCIERWIGVLRPFV</sequence>
<dbReference type="FunFam" id="3.40.50.1010:FF:000045">
    <property type="entry name" value="Transcriptional protein swt1"/>
    <property type="match status" value="1"/>
</dbReference>
<feature type="compositionally biased region" description="Low complexity" evidence="6">
    <location>
        <begin position="52"/>
        <end position="64"/>
    </location>
</feature>
<reference evidence="8" key="2">
    <citation type="submission" date="2021-01" db="EMBL/GenBank/DDBJ databases">
        <authorList>
            <person name="Schikora-Tamarit M.A."/>
        </authorList>
    </citation>
    <scope>NUCLEOTIDE SEQUENCE</scope>
    <source>
        <strain evidence="8">CBS2887</strain>
    </source>
</reference>
<feature type="region of interest" description="Disordered" evidence="6">
    <location>
        <begin position="46"/>
        <end position="78"/>
    </location>
</feature>
<keyword evidence="2" id="KW-0804">Transcription</keyword>
<evidence type="ECO:0000313" key="8">
    <source>
        <dbReference type="EMBL" id="KAH3687953.1"/>
    </source>
</evidence>
<dbReference type="CDD" id="cd18727">
    <property type="entry name" value="PIN_Swt1-like"/>
    <property type="match status" value="1"/>
</dbReference>
<dbReference type="EMBL" id="JAEUBG010000592">
    <property type="protein sequence ID" value="KAH3687953.1"/>
    <property type="molecule type" value="Genomic_DNA"/>
</dbReference>
<keyword evidence="9" id="KW-1185">Reference proteome</keyword>
<dbReference type="Pfam" id="PF13638">
    <property type="entry name" value="PIN_4"/>
    <property type="match status" value="1"/>
</dbReference>
<dbReference type="OrthoDB" id="2017974at2759"/>
<evidence type="ECO:0000256" key="3">
    <source>
        <dbReference type="ARBA" id="ARBA00023242"/>
    </source>
</evidence>
<gene>
    <name evidence="8" type="ORF">WICPIJ_001068</name>
</gene>
<evidence type="ECO:0000256" key="5">
    <source>
        <dbReference type="ARBA" id="ARBA00074620"/>
    </source>
</evidence>
<comment type="caution">
    <text evidence="8">The sequence shown here is derived from an EMBL/GenBank/DDBJ whole genome shotgun (WGS) entry which is preliminary data.</text>
</comment>
<evidence type="ECO:0000313" key="9">
    <source>
        <dbReference type="Proteomes" id="UP000774326"/>
    </source>
</evidence>
<feature type="region of interest" description="Disordered" evidence="6">
    <location>
        <begin position="296"/>
        <end position="315"/>
    </location>
</feature>
<keyword evidence="3" id="KW-0539">Nucleus</keyword>
<dbReference type="InterPro" id="IPR029060">
    <property type="entry name" value="PIN-like_dom_sf"/>
</dbReference>
<organism evidence="8 9">
    <name type="scientific">Wickerhamomyces pijperi</name>
    <name type="common">Yeast</name>
    <name type="synonym">Pichia pijperi</name>
    <dbReference type="NCBI Taxonomy" id="599730"/>
    <lineage>
        <taxon>Eukaryota</taxon>
        <taxon>Fungi</taxon>
        <taxon>Dikarya</taxon>
        <taxon>Ascomycota</taxon>
        <taxon>Saccharomycotina</taxon>
        <taxon>Saccharomycetes</taxon>
        <taxon>Phaffomycetales</taxon>
        <taxon>Wickerhamomycetaceae</taxon>
        <taxon>Wickerhamomyces</taxon>
    </lineage>
</organism>